<proteinExistence type="predicted"/>
<dbReference type="InterPro" id="IPR017441">
    <property type="entry name" value="Protein_kinase_ATP_BS"/>
</dbReference>
<keyword evidence="2 6" id="KW-0547">Nucleotide-binding</keyword>
<dbReference type="PROSITE" id="PS50011">
    <property type="entry name" value="PROTEIN_KINASE_DOM"/>
    <property type="match status" value="1"/>
</dbReference>
<dbReference type="PROSITE" id="PS00107">
    <property type="entry name" value="PROTEIN_KINASE_ATP"/>
    <property type="match status" value="1"/>
</dbReference>
<keyword evidence="11" id="KW-1185">Reference proteome</keyword>
<dbReference type="InterPro" id="IPR011009">
    <property type="entry name" value="Kinase-like_dom_sf"/>
</dbReference>
<evidence type="ECO:0000256" key="4">
    <source>
        <dbReference type="ARBA" id="ARBA00022840"/>
    </source>
</evidence>
<dbReference type="CDD" id="cd14014">
    <property type="entry name" value="STKc_PknB_like"/>
    <property type="match status" value="1"/>
</dbReference>
<protein>
    <submittedName>
        <fullName evidence="10">Protein kinase</fullName>
    </submittedName>
</protein>
<dbReference type="GO" id="GO:0004674">
    <property type="term" value="F:protein serine/threonine kinase activity"/>
    <property type="evidence" value="ECO:0007669"/>
    <property type="project" value="TreeGrafter"/>
</dbReference>
<accession>A0A9X2FGU8</accession>
<dbReference type="Gene3D" id="1.25.40.10">
    <property type="entry name" value="Tetratricopeptide repeat domain"/>
    <property type="match status" value="3"/>
</dbReference>
<dbReference type="PANTHER" id="PTHR43289:SF6">
    <property type="entry name" value="SERINE_THREONINE-PROTEIN KINASE NEKL-3"/>
    <property type="match status" value="1"/>
</dbReference>
<evidence type="ECO:0000256" key="5">
    <source>
        <dbReference type="PROSITE-ProRule" id="PRU00339"/>
    </source>
</evidence>
<evidence type="ECO:0000256" key="6">
    <source>
        <dbReference type="PROSITE-ProRule" id="PRU10141"/>
    </source>
</evidence>
<evidence type="ECO:0000259" key="9">
    <source>
        <dbReference type="PROSITE" id="PS50011"/>
    </source>
</evidence>
<dbReference type="Pfam" id="PF13374">
    <property type="entry name" value="TPR_10"/>
    <property type="match status" value="1"/>
</dbReference>
<keyword evidence="3 10" id="KW-0418">Kinase</keyword>
<dbReference type="SUPFAM" id="SSF56112">
    <property type="entry name" value="Protein kinase-like (PK-like)"/>
    <property type="match status" value="1"/>
</dbReference>
<dbReference type="Pfam" id="PF13424">
    <property type="entry name" value="TPR_12"/>
    <property type="match status" value="1"/>
</dbReference>
<dbReference type="EMBL" id="JAMXLR010000033">
    <property type="protein sequence ID" value="MCO6044071.1"/>
    <property type="molecule type" value="Genomic_DNA"/>
</dbReference>
<dbReference type="InterPro" id="IPR011990">
    <property type="entry name" value="TPR-like_helical_dom_sf"/>
</dbReference>
<dbReference type="PANTHER" id="PTHR43289">
    <property type="entry name" value="MITOGEN-ACTIVATED PROTEIN KINASE KINASE KINASE 20-RELATED"/>
    <property type="match status" value="1"/>
</dbReference>
<dbReference type="InterPro" id="IPR000719">
    <property type="entry name" value="Prot_kinase_dom"/>
</dbReference>
<dbReference type="PROSITE" id="PS00108">
    <property type="entry name" value="PROTEIN_KINASE_ST"/>
    <property type="match status" value="1"/>
</dbReference>
<dbReference type="SMART" id="SM00028">
    <property type="entry name" value="TPR"/>
    <property type="match status" value="7"/>
</dbReference>
<organism evidence="10 11">
    <name type="scientific">Aeoliella straminimaris</name>
    <dbReference type="NCBI Taxonomy" id="2954799"/>
    <lineage>
        <taxon>Bacteria</taxon>
        <taxon>Pseudomonadati</taxon>
        <taxon>Planctomycetota</taxon>
        <taxon>Planctomycetia</taxon>
        <taxon>Pirellulales</taxon>
        <taxon>Lacipirellulaceae</taxon>
        <taxon>Aeoliella</taxon>
    </lineage>
</organism>
<dbReference type="Proteomes" id="UP001155241">
    <property type="component" value="Unassembled WGS sequence"/>
</dbReference>
<feature type="binding site" evidence="6">
    <location>
        <position position="110"/>
    </location>
    <ligand>
        <name>ATP</name>
        <dbReference type="ChEBI" id="CHEBI:30616"/>
    </ligand>
</feature>
<dbReference type="Gene3D" id="1.10.510.10">
    <property type="entry name" value="Transferase(Phosphotransferase) domain 1"/>
    <property type="match status" value="1"/>
</dbReference>
<keyword evidence="1" id="KW-0808">Transferase</keyword>
<keyword evidence="8" id="KW-0472">Membrane</keyword>
<dbReference type="PROSITE" id="PS50005">
    <property type="entry name" value="TPR"/>
    <property type="match status" value="1"/>
</dbReference>
<evidence type="ECO:0000256" key="2">
    <source>
        <dbReference type="ARBA" id="ARBA00022741"/>
    </source>
</evidence>
<evidence type="ECO:0000313" key="11">
    <source>
        <dbReference type="Proteomes" id="UP001155241"/>
    </source>
</evidence>
<dbReference type="AlphaFoldDB" id="A0A9X2FGU8"/>
<feature type="repeat" description="TPR" evidence="5">
    <location>
        <begin position="882"/>
        <end position="915"/>
    </location>
</feature>
<dbReference type="SMART" id="SM00220">
    <property type="entry name" value="S_TKc"/>
    <property type="match status" value="1"/>
</dbReference>
<keyword evidence="8" id="KW-0812">Transmembrane</keyword>
<dbReference type="Pfam" id="PF13432">
    <property type="entry name" value="TPR_16"/>
    <property type="match status" value="1"/>
</dbReference>
<dbReference type="Pfam" id="PF13181">
    <property type="entry name" value="TPR_8"/>
    <property type="match status" value="1"/>
</dbReference>
<dbReference type="RefSeq" id="WP_252852177.1">
    <property type="nucleotide sequence ID" value="NZ_JAMXLR010000033.1"/>
</dbReference>
<feature type="coiled-coil region" evidence="7">
    <location>
        <begin position="435"/>
        <end position="469"/>
    </location>
</feature>
<reference evidence="10" key="1">
    <citation type="submission" date="2022-06" db="EMBL/GenBank/DDBJ databases">
        <title>Aeoliella straminimaris, a novel planctomycete from sediments.</title>
        <authorList>
            <person name="Vitorino I.R."/>
            <person name="Lage O.M."/>
        </authorList>
    </citation>
    <scope>NUCLEOTIDE SEQUENCE</scope>
    <source>
        <strain evidence="10">ICT_H6.2</strain>
    </source>
</reference>
<evidence type="ECO:0000256" key="8">
    <source>
        <dbReference type="SAM" id="Phobius"/>
    </source>
</evidence>
<feature type="transmembrane region" description="Helical" evidence="8">
    <location>
        <begin position="402"/>
        <end position="425"/>
    </location>
</feature>
<keyword evidence="5" id="KW-0802">TPR repeat</keyword>
<dbReference type="InterPro" id="IPR019734">
    <property type="entry name" value="TPR_rpt"/>
</dbReference>
<evidence type="ECO:0000256" key="3">
    <source>
        <dbReference type="ARBA" id="ARBA00022777"/>
    </source>
</evidence>
<dbReference type="Gene3D" id="3.30.200.20">
    <property type="entry name" value="Phosphorylase Kinase, domain 1"/>
    <property type="match status" value="1"/>
</dbReference>
<gene>
    <name evidence="10" type="ORF">NG895_09135</name>
</gene>
<evidence type="ECO:0000256" key="7">
    <source>
        <dbReference type="SAM" id="Coils"/>
    </source>
</evidence>
<name>A0A9X2FGU8_9BACT</name>
<keyword evidence="8" id="KW-1133">Transmembrane helix</keyword>
<keyword evidence="4 6" id="KW-0067">ATP-binding</keyword>
<dbReference type="InterPro" id="IPR008271">
    <property type="entry name" value="Ser/Thr_kinase_AS"/>
</dbReference>
<evidence type="ECO:0000256" key="1">
    <source>
        <dbReference type="ARBA" id="ARBA00022679"/>
    </source>
</evidence>
<dbReference type="GO" id="GO:0005524">
    <property type="term" value="F:ATP binding"/>
    <property type="evidence" value="ECO:0007669"/>
    <property type="project" value="UniProtKB-UniRule"/>
</dbReference>
<keyword evidence="7" id="KW-0175">Coiled coil</keyword>
<evidence type="ECO:0000313" key="10">
    <source>
        <dbReference type="EMBL" id="MCO6044071.1"/>
    </source>
</evidence>
<comment type="caution">
    <text evidence="10">The sequence shown here is derived from an EMBL/GenBank/DDBJ whole genome shotgun (WGS) entry which is preliminary data.</text>
</comment>
<dbReference type="SUPFAM" id="SSF48452">
    <property type="entry name" value="TPR-like"/>
    <property type="match status" value="2"/>
</dbReference>
<feature type="domain" description="Protein kinase" evidence="9">
    <location>
        <begin position="80"/>
        <end position="376"/>
    </location>
</feature>
<dbReference type="Pfam" id="PF00069">
    <property type="entry name" value="Pkinase"/>
    <property type="match status" value="1"/>
</dbReference>
<sequence length="988" mass="111516">MVQEKNHEQAVFEEARNLDSAADRDAYLSEICGEDQEFRSRVEDLLRVYDEDTTFLESPPEACILDRSIAEQPGDTIGPYKLLQQIGEGGMGVVYMAEQTAPVERRVALKIIKPGMDTRQVIARFEAERQALAMMDHPNIAKVLEAGTTAAGLPYFVMELVKGVPITEYCDQQQLDPRQRLELFIPVCQAVQHAHQKGIIHRDIKPSNVLVARYDGQAIPKIIDFGVAKATQQRLTEKTLFTEFGQVVGTMEYMSPEQAEFNQMDIDTRTDIYSLGVLLYELLAGETPFERERLRSAAFDEMLRIIREDEPPRPSVKLSTSQSLASIAADRQLEPSKLGALVRGELDWIVMKAIEKDRARRYETASDLAEDVQRYLSDEPVEACPPSSIYLVGKFTRRNRGWLSTTAVVLLIAFVGLGASTYLIAQERDAAEESARREAIAAEEADRERQRAEQNLRQSRAAVDRLFTRAAEELVNVPHMTEVRRALLEDAAEFYEGFLQQKSADPEIRKETALAYQRLGFAYEFLGRYGDAVAATQKAASMYEQLADEFPAAPDYRIRLADSLNELAVRLRRSGHPNESVAMIRRSLQVAERLASEHPTVVRYRRKAARLPVDAANQGGPWPATIPERVDLCRLSLARWLQFREDFPHLKMNPWEEGHSHHWLASNLMKIGEYEEAEQHLRLSRDIRQQLLDRFPNDAWARARLGHVEIYLAQALLHRGAAPEAEQNLRSAIEGLGRLKDDFPDVDLYRKHMSLALRVLAEVLIAQGRLEEAEDAYLGKIAQQTKRPGDDAIAKRETAWTFYDLGLLQHYQGKTQAAADSFRLAFEGFESALSKSPGTSHQDLAKSALRWTRVACPMSPFRAAETSITYSNEALQRAPESPDYWNSLGIGHYRAGDFDEAITALDRSIEFGGEDDMSNYYFLAMAHWRRGEQDEARQSYGRGVEKQEAAGITTLSNLELASFRREAEEVLGIDANAVDQSSTNAEVR</sequence>